<organism evidence="9 10">
    <name type="scientific">Genlisea aurea</name>
    <dbReference type="NCBI Taxonomy" id="192259"/>
    <lineage>
        <taxon>Eukaryota</taxon>
        <taxon>Viridiplantae</taxon>
        <taxon>Streptophyta</taxon>
        <taxon>Embryophyta</taxon>
        <taxon>Tracheophyta</taxon>
        <taxon>Spermatophyta</taxon>
        <taxon>Magnoliopsida</taxon>
        <taxon>eudicotyledons</taxon>
        <taxon>Gunneridae</taxon>
        <taxon>Pentapetalae</taxon>
        <taxon>asterids</taxon>
        <taxon>lamiids</taxon>
        <taxon>Lamiales</taxon>
        <taxon>Lentibulariaceae</taxon>
        <taxon>Genlisea</taxon>
    </lineage>
</organism>
<dbReference type="GO" id="GO:0016020">
    <property type="term" value="C:membrane"/>
    <property type="evidence" value="ECO:0007669"/>
    <property type="project" value="UniProtKB-SubCell"/>
</dbReference>
<evidence type="ECO:0000256" key="6">
    <source>
        <dbReference type="SAM" id="Phobius"/>
    </source>
</evidence>
<evidence type="ECO:0000256" key="2">
    <source>
        <dbReference type="ARBA" id="ARBA00022692"/>
    </source>
</evidence>
<feature type="domain" description="CAND6/7 N-terminal" evidence="8">
    <location>
        <begin position="14"/>
        <end position="146"/>
    </location>
</feature>
<evidence type="ECO:0008006" key="11">
    <source>
        <dbReference type="Google" id="ProtNLM"/>
    </source>
</evidence>
<comment type="caution">
    <text evidence="9">The sequence shown here is derived from an EMBL/GenBank/DDBJ whole genome shotgun (WGS) entry which is preliminary data.</text>
</comment>
<feature type="transmembrane region" description="Helical" evidence="6">
    <location>
        <begin position="233"/>
        <end position="257"/>
    </location>
</feature>
<gene>
    <name evidence="9" type="ORF">M569_07703</name>
</gene>
<dbReference type="AlphaFoldDB" id="S8CQB9"/>
<name>S8CQB9_9LAMI</name>
<keyword evidence="5 6" id="KW-0472">Membrane</keyword>
<dbReference type="InterPro" id="IPR009637">
    <property type="entry name" value="GPR107/GPR108-like"/>
</dbReference>
<evidence type="ECO:0000259" key="8">
    <source>
        <dbReference type="Pfam" id="PF21904"/>
    </source>
</evidence>
<dbReference type="GO" id="GO:0005794">
    <property type="term" value="C:Golgi apparatus"/>
    <property type="evidence" value="ECO:0007669"/>
    <property type="project" value="TreeGrafter"/>
</dbReference>
<proteinExistence type="predicted"/>
<evidence type="ECO:0000256" key="5">
    <source>
        <dbReference type="ARBA" id="ARBA00023136"/>
    </source>
</evidence>
<dbReference type="Pfam" id="PF21904">
    <property type="entry name" value="CAND6-7_N"/>
    <property type="match status" value="1"/>
</dbReference>
<feature type="transmembrane region" description="Helical" evidence="6">
    <location>
        <begin position="195"/>
        <end position="213"/>
    </location>
</feature>
<feature type="non-terminal residue" evidence="9">
    <location>
        <position position="1"/>
    </location>
</feature>
<feature type="transmembrane region" description="Helical" evidence="6">
    <location>
        <begin position="299"/>
        <end position="321"/>
    </location>
</feature>
<dbReference type="InterPro" id="IPR053937">
    <property type="entry name" value="GOST_TM"/>
</dbReference>
<keyword evidence="10" id="KW-1185">Reference proteome</keyword>
<accession>S8CQB9</accession>
<evidence type="ECO:0000256" key="1">
    <source>
        <dbReference type="ARBA" id="ARBA00004141"/>
    </source>
</evidence>
<keyword evidence="2 6" id="KW-0812">Transmembrane</keyword>
<feature type="transmembrane region" description="Helical" evidence="6">
    <location>
        <begin position="269"/>
        <end position="287"/>
    </location>
</feature>
<sequence length="431" mass="49106">VIALIMCTSTAEIKRVKVSSDSRPIITFERFGFTRAGRASITVSDASVESAVGLADLSRLGFFLLSEESLIDLDHLLLKLQSNPSYCVLNSRFITRLFTFEQLSPPPYSSFNSSYSVKSAGEYSLVFANCARESKVSMEVITEVYNLDDSMKENYLSVGLTQLPSLYFFFTVLYFTFLGYWIHFCYQNAKSVHRIHMLIGLLILMKALNMFSASEDMHYVEVTGTPHGWDVLFYAFHFIRIVLLFTVIVLIGTGWSFLRPVLQGREKNVLMIAIPLQVLANVAFVVTGETGPFIKHWLAWNHVLLLVDMICCCAILFPILWSIRSLRETSKSDGKAAINLAKLTLFRQFYSVVIGYLFFTRIVVLGIRNIVGYKYQWAANAAEEVASLAFYLITFYMFRPIEKNGYYFVPVEEEKEADASEFVHTEDQFEL</sequence>
<keyword evidence="3" id="KW-0732">Signal</keyword>
<dbReference type="InterPro" id="IPR054103">
    <property type="entry name" value="CAND6-7_N"/>
</dbReference>
<dbReference type="Proteomes" id="UP000015453">
    <property type="component" value="Unassembled WGS sequence"/>
</dbReference>
<dbReference type="PANTHER" id="PTHR21229">
    <property type="entry name" value="LUNG SEVEN TRANSMEMBRANE RECEPTOR"/>
    <property type="match status" value="1"/>
</dbReference>
<dbReference type="Pfam" id="PF06814">
    <property type="entry name" value="GOST_TM"/>
    <property type="match status" value="1"/>
</dbReference>
<evidence type="ECO:0000256" key="3">
    <source>
        <dbReference type="ARBA" id="ARBA00022729"/>
    </source>
</evidence>
<evidence type="ECO:0000313" key="9">
    <source>
        <dbReference type="EMBL" id="EPS67071.1"/>
    </source>
</evidence>
<reference evidence="9 10" key="1">
    <citation type="journal article" date="2013" name="BMC Genomics">
        <title>The miniature genome of a carnivorous plant Genlisea aurea contains a low number of genes and short non-coding sequences.</title>
        <authorList>
            <person name="Leushkin E.V."/>
            <person name="Sutormin R.A."/>
            <person name="Nabieva E.R."/>
            <person name="Penin A.A."/>
            <person name="Kondrashov A.S."/>
            <person name="Logacheva M.D."/>
        </authorList>
    </citation>
    <scope>NUCLEOTIDE SEQUENCE [LARGE SCALE GENOMIC DNA]</scope>
</reference>
<dbReference type="OrthoDB" id="29657at2759"/>
<protein>
    <recommendedName>
        <fullName evidence="11">Protein GPR107</fullName>
    </recommendedName>
</protein>
<dbReference type="EMBL" id="AUSU01003316">
    <property type="protein sequence ID" value="EPS67071.1"/>
    <property type="molecule type" value="Genomic_DNA"/>
</dbReference>
<dbReference type="PANTHER" id="PTHR21229:SF2">
    <property type="entry name" value="RE59932P"/>
    <property type="match status" value="1"/>
</dbReference>
<feature type="transmembrane region" description="Helical" evidence="6">
    <location>
        <begin position="166"/>
        <end position="183"/>
    </location>
</feature>
<feature type="transmembrane region" description="Helical" evidence="6">
    <location>
        <begin position="349"/>
        <end position="371"/>
    </location>
</feature>
<evidence type="ECO:0000313" key="10">
    <source>
        <dbReference type="Proteomes" id="UP000015453"/>
    </source>
</evidence>
<evidence type="ECO:0000256" key="4">
    <source>
        <dbReference type="ARBA" id="ARBA00022989"/>
    </source>
</evidence>
<keyword evidence="4 6" id="KW-1133">Transmembrane helix</keyword>
<comment type="subcellular location">
    <subcellularLocation>
        <location evidence="1">Membrane</location>
        <topology evidence="1">Multi-pass membrane protein</topology>
    </subcellularLocation>
</comment>
<evidence type="ECO:0000259" key="7">
    <source>
        <dbReference type="Pfam" id="PF06814"/>
    </source>
</evidence>
<feature type="transmembrane region" description="Helical" evidence="6">
    <location>
        <begin position="377"/>
        <end position="398"/>
    </location>
</feature>
<feature type="domain" description="GOST seven transmembrane" evidence="7">
    <location>
        <begin position="164"/>
        <end position="404"/>
    </location>
</feature>